<gene>
    <name evidence="2" type="ORF">KCV03_g4686</name>
</gene>
<sequence length="483" mass="54447">MAARKQKPRKATKAAKPKSTTTPEMRIPEAEEGVAISAPRRSTRLAEKSAVKSTAKRLREGLCGPYLKMHELAGAIPWTEATTARKMRLSEYSDAEIADVVFFPDSTNEQVRTIFRKIQALPEDQRKAAFEKAFKAALDQIFAGTFGFHGTYSESRPDDHVWFWDQALGCWRHWVIAGTGHVVETFHLAAPPEVKTTWETELKKRGHPGLDLRTQPAFHLLDHEDAEEKVKVIDMPFVIVADSNHFTGLDPSYEVEDETELGSLKTSVVDETVAQHFRIPVDRIWDPCLTIGFKRAMEKSRRGQVFWDPHDPLGFQEYEEKEVDGQSVPYGPYGNACWDWVFSEFMLKGDDDEYFCQQDGDTYTLTLKKPESLKGKEAAAWHADIPYGPFAAFARKVDTTFWPPTPPPVLNSAGVPQASFSSRQSSPTSAVATPMSPFALASVPITRYRSGQAFDTDRLSRHVTQHTLVLKDQRWPTLQLISM</sequence>
<dbReference type="OrthoDB" id="3883934at2759"/>
<name>A0A9P8GH60_AURME</name>
<dbReference type="Proteomes" id="UP000767238">
    <property type="component" value="Unassembled WGS sequence"/>
</dbReference>
<protein>
    <submittedName>
        <fullName evidence="2">Uncharacterized protein</fullName>
    </submittedName>
</protein>
<accession>A0A9P8GH60</accession>
<evidence type="ECO:0000313" key="3">
    <source>
        <dbReference type="Proteomes" id="UP000767238"/>
    </source>
</evidence>
<feature type="compositionally biased region" description="Basic residues" evidence="1">
    <location>
        <begin position="1"/>
        <end position="16"/>
    </location>
</feature>
<dbReference type="EMBL" id="JAHFYH010000028">
    <property type="protein sequence ID" value="KAH0222299.1"/>
    <property type="molecule type" value="Genomic_DNA"/>
</dbReference>
<evidence type="ECO:0000256" key="1">
    <source>
        <dbReference type="SAM" id="MobiDB-lite"/>
    </source>
</evidence>
<organism evidence="2 3">
    <name type="scientific">Aureobasidium melanogenum</name>
    <name type="common">Aureobasidium pullulans var. melanogenum</name>
    <dbReference type="NCBI Taxonomy" id="46634"/>
    <lineage>
        <taxon>Eukaryota</taxon>
        <taxon>Fungi</taxon>
        <taxon>Dikarya</taxon>
        <taxon>Ascomycota</taxon>
        <taxon>Pezizomycotina</taxon>
        <taxon>Dothideomycetes</taxon>
        <taxon>Dothideomycetidae</taxon>
        <taxon>Dothideales</taxon>
        <taxon>Saccotheciaceae</taxon>
        <taxon>Aureobasidium</taxon>
    </lineage>
</organism>
<reference evidence="2" key="2">
    <citation type="submission" date="2021-08" db="EMBL/GenBank/DDBJ databases">
        <authorList>
            <person name="Gostincar C."/>
            <person name="Sun X."/>
            <person name="Song Z."/>
            <person name="Gunde-Cimerman N."/>
        </authorList>
    </citation>
    <scope>NUCLEOTIDE SEQUENCE</scope>
    <source>
        <strain evidence="2">EXF-8016</strain>
    </source>
</reference>
<reference evidence="2" key="1">
    <citation type="journal article" date="2021" name="J Fungi (Basel)">
        <title>Virulence traits and population genomics of the black yeast Aureobasidium melanogenum.</title>
        <authorList>
            <person name="Cernosa A."/>
            <person name="Sun X."/>
            <person name="Gostincar C."/>
            <person name="Fang C."/>
            <person name="Gunde-Cimerman N."/>
            <person name="Song Z."/>
        </authorList>
    </citation>
    <scope>NUCLEOTIDE SEQUENCE</scope>
    <source>
        <strain evidence="2">EXF-8016</strain>
    </source>
</reference>
<feature type="non-terminal residue" evidence="2">
    <location>
        <position position="483"/>
    </location>
</feature>
<evidence type="ECO:0000313" key="2">
    <source>
        <dbReference type="EMBL" id="KAH0222299.1"/>
    </source>
</evidence>
<dbReference type="AlphaFoldDB" id="A0A9P8GH60"/>
<proteinExistence type="predicted"/>
<comment type="caution">
    <text evidence="2">The sequence shown here is derived from an EMBL/GenBank/DDBJ whole genome shotgun (WGS) entry which is preliminary data.</text>
</comment>
<feature type="region of interest" description="Disordered" evidence="1">
    <location>
        <begin position="1"/>
        <end position="32"/>
    </location>
</feature>